<dbReference type="RefSeq" id="WP_054665700.1">
    <property type="nucleotide sequence ID" value="NZ_AYZJ01000020.1"/>
</dbReference>
<dbReference type="InterPro" id="IPR030390">
    <property type="entry name" value="MeTrfase_TrmA_AS"/>
</dbReference>
<dbReference type="GO" id="GO:0070041">
    <property type="term" value="F:rRNA (uridine-C5-)-methyltransferase activity"/>
    <property type="evidence" value="ECO:0007669"/>
    <property type="project" value="TreeGrafter"/>
</dbReference>
<dbReference type="CDD" id="cd02440">
    <property type="entry name" value="AdoMet_MTases"/>
    <property type="match status" value="1"/>
</dbReference>
<keyword evidence="1 4" id="KW-0489">Methyltransferase</keyword>
<dbReference type="SUPFAM" id="SSF50249">
    <property type="entry name" value="Nucleic acid-binding proteins"/>
    <property type="match status" value="1"/>
</dbReference>
<feature type="active site" description="Nucleophile" evidence="4">
    <location>
        <position position="413"/>
    </location>
</feature>
<feature type="active site" evidence="5">
    <location>
        <position position="413"/>
    </location>
</feature>
<organism evidence="7 8">
    <name type="scientific">Lacticaseibacillus camelliae DSM 22697 = JCM 13995</name>
    <dbReference type="NCBI Taxonomy" id="1423730"/>
    <lineage>
        <taxon>Bacteria</taxon>
        <taxon>Bacillati</taxon>
        <taxon>Bacillota</taxon>
        <taxon>Bacilli</taxon>
        <taxon>Lactobacillales</taxon>
        <taxon>Lactobacillaceae</taxon>
        <taxon>Lacticaseibacillus</taxon>
    </lineage>
</organism>
<keyword evidence="3 4" id="KW-0949">S-adenosyl-L-methionine</keyword>
<sequence>MENTVQGGTRFPLTIKRLDINGRGIGYYKRKITFVEGALPGEVVVAQVSAVHDRYLEAITHRVKKASPDRVQPAEPLYGKIGGVELNHLAYPAQLLFKRDVVAQSLAKFKPAGWQHYELRPTIGAADPTHYRNKAQFPVRVIDGHVRAGLYAPHSHHLVPLTDFLTQRPLTMQVVQGLCQLLEDLAVPIYDEQKGSGIVKTLVVRESAATGEVQVTFVTNSPKLPHKPQLLAGISAQLPAVVSVSQNINPGETSLIWGPETHLLAGQPYITERLLGHNFEVSPQAFLQLNPAQTEVLYTQALQALALHPGAKLVDAYAGIGTIGISLAKAAGEVRGMEIIPAAVADANRNAELNEATNVHYTLGTAEALFPQWLLQGFQPDAVIVDPPRAGLEQPFIDALLKARPQQFVYISCNPSTLARDLVPLARAYQVDYIQSVDMFPQTARCEAVVKFTRK</sequence>
<feature type="binding site" evidence="4">
    <location>
        <position position="288"/>
    </location>
    <ligand>
        <name>S-adenosyl-L-methionine</name>
        <dbReference type="ChEBI" id="CHEBI:59789"/>
    </ligand>
</feature>
<feature type="binding site" evidence="4">
    <location>
        <position position="338"/>
    </location>
    <ligand>
        <name>S-adenosyl-L-methionine</name>
        <dbReference type="ChEBI" id="CHEBI:59789"/>
    </ligand>
</feature>
<dbReference type="SUPFAM" id="SSF53335">
    <property type="entry name" value="S-adenosyl-L-methionine-dependent methyltransferases"/>
    <property type="match status" value="1"/>
</dbReference>
<dbReference type="Pfam" id="PF01938">
    <property type="entry name" value="TRAM"/>
    <property type="match status" value="1"/>
</dbReference>
<evidence type="ECO:0000256" key="3">
    <source>
        <dbReference type="ARBA" id="ARBA00022691"/>
    </source>
</evidence>
<keyword evidence="2 4" id="KW-0808">Transferase</keyword>
<dbReference type="Pfam" id="PF05958">
    <property type="entry name" value="tRNA_U5-meth_tr"/>
    <property type="match status" value="1"/>
</dbReference>
<dbReference type="InterPro" id="IPR002792">
    <property type="entry name" value="TRAM_dom"/>
</dbReference>
<dbReference type="PROSITE" id="PS51687">
    <property type="entry name" value="SAM_MT_RNA_M5U"/>
    <property type="match status" value="1"/>
</dbReference>
<protein>
    <submittedName>
        <fullName evidence="7">tRNA (Uracil-5-)-methyltransferase</fullName>
    </submittedName>
</protein>
<evidence type="ECO:0000313" key="7">
    <source>
        <dbReference type="EMBL" id="KRN24858.1"/>
    </source>
</evidence>
<dbReference type="PROSITE" id="PS01230">
    <property type="entry name" value="TRMA_1"/>
    <property type="match status" value="1"/>
</dbReference>
<dbReference type="Gene3D" id="2.40.50.1070">
    <property type="match status" value="1"/>
</dbReference>
<feature type="binding site" evidence="4">
    <location>
        <position position="386"/>
    </location>
    <ligand>
        <name>S-adenosyl-L-methionine</name>
        <dbReference type="ChEBI" id="CHEBI:59789"/>
    </ligand>
</feature>
<dbReference type="FunFam" id="3.40.50.150:FF:000009">
    <property type="entry name" value="23S rRNA (Uracil(1939)-C(5))-methyltransferase RlmD"/>
    <property type="match status" value="1"/>
</dbReference>
<dbReference type="AlphaFoldDB" id="A0A0R2FJB1"/>
<dbReference type="NCBIfam" id="TIGR00479">
    <property type="entry name" value="rumA"/>
    <property type="match status" value="1"/>
</dbReference>
<evidence type="ECO:0000259" key="6">
    <source>
        <dbReference type="PROSITE" id="PS50926"/>
    </source>
</evidence>
<proteinExistence type="inferred from homology"/>
<evidence type="ECO:0000256" key="4">
    <source>
        <dbReference type="PROSITE-ProRule" id="PRU01024"/>
    </source>
</evidence>
<dbReference type="PATRIC" id="fig|1423730.4.peg.1128"/>
<evidence type="ECO:0000256" key="2">
    <source>
        <dbReference type="ARBA" id="ARBA00022679"/>
    </source>
</evidence>
<dbReference type="GO" id="GO:0070475">
    <property type="term" value="P:rRNA base methylation"/>
    <property type="evidence" value="ECO:0007669"/>
    <property type="project" value="TreeGrafter"/>
</dbReference>
<dbReference type="STRING" id="1423730.FC75_GL001073"/>
<comment type="caution">
    <text evidence="7">The sequence shown here is derived from an EMBL/GenBank/DDBJ whole genome shotgun (WGS) entry which is preliminary data.</text>
</comment>
<evidence type="ECO:0000313" key="8">
    <source>
        <dbReference type="Proteomes" id="UP000050865"/>
    </source>
</evidence>
<dbReference type="PANTHER" id="PTHR11061">
    <property type="entry name" value="RNA M5U METHYLTRANSFERASE"/>
    <property type="match status" value="1"/>
</dbReference>
<dbReference type="EMBL" id="AYZJ01000020">
    <property type="protein sequence ID" value="KRN24858.1"/>
    <property type="molecule type" value="Genomic_DNA"/>
</dbReference>
<accession>A0A0R2FJB1</accession>
<keyword evidence="8" id="KW-1185">Reference proteome</keyword>
<dbReference type="FunFam" id="2.40.50.1070:FF:000003">
    <property type="entry name" value="23S rRNA (Uracil-5-)-methyltransferase RumA"/>
    <property type="match status" value="1"/>
</dbReference>
<dbReference type="Proteomes" id="UP000050865">
    <property type="component" value="Unassembled WGS sequence"/>
</dbReference>
<dbReference type="OrthoDB" id="9804590at2"/>
<feature type="binding site" evidence="4">
    <location>
        <position position="317"/>
    </location>
    <ligand>
        <name>S-adenosyl-L-methionine</name>
        <dbReference type="ChEBI" id="CHEBI:59789"/>
    </ligand>
</feature>
<reference evidence="7 8" key="1">
    <citation type="journal article" date="2015" name="Genome Announc.">
        <title>Expanding the biotechnology potential of lactobacilli through comparative genomics of 213 strains and associated genera.</title>
        <authorList>
            <person name="Sun Z."/>
            <person name="Harris H.M."/>
            <person name="McCann A."/>
            <person name="Guo C."/>
            <person name="Argimon S."/>
            <person name="Zhang W."/>
            <person name="Yang X."/>
            <person name="Jeffery I.B."/>
            <person name="Cooney J.C."/>
            <person name="Kagawa T.F."/>
            <person name="Liu W."/>
            <person name="Song Y."/>
            <person name="Salvetti E."/>
            <person name="Wrobel A."/>
            <person name="Rasinkangas P."/>
            <person name="Parkhill J."/>
            <person name="Rea M.C."/>
            <person name="O'Sullivan O."/>
            <person name="Ritari J."/>
            <person name="Douillard F.P."/>
            <person name="Paul Ross R."/>
            <person name="Yang R."/>
            <person name="Briner A.E."/>
            <person name="Felis G.E."/>
            <person name="de Vos W.M."/>
            <person name="Barrangou R."/>
            <person name="Klaenhammer T.R."/>
            <person name="Caufield P.W."/>
            <person name="Cui Y."/>
            <person name="Zhang H."/>
            <person name="O'Toole P.W."/>
        </authorList>
    </citation>
    <scope>NUCLEOTIDE SEQUENCE [LARGE SCALE GENOMIC DNA]</scope>
    <source>
        <strain evidence="7 8">DSM 22697</strain>
    </source>
</reference>
<evidence type="ECO:0000256" key="1">
    <source>
        <dbReference type="ARBA" id="ARBA00022603"/>
    </source>
</evidence>
<feature type="domain" description="TRAM" evidence="6">
    <location>
        <begin position="4"/>
        <end position="62"/>
    </location>
</feature>
<gene>
    <name evidence="7" type="ORF">FC75_GL001073</name>
</gene>
<dbReference type="Gene3D" id="2.40.50.140">
    <property type="entry name" value="Nucleic acid-binding proteins"/>
    <property type="match status" value="1"/>
</dbReference>
<dbReference type="InterPro" id="IPR029063">
    <property type="entry name" value="SAM-dependent_MTases_sf"/>
</dbReference>
<dbReference type="Gene3D" id="3.40.50.150">
    <property type="entry name" value="Vaccinia Virus protein VP39"/>
    <property type="match status" value="1"/>
</dbReference>
<name>A0A0R2FJB1_9LACO</name>
<dbReference type="InterPro" id="IPR010280">
    <property type="entry name" value="U5_MeTrfase_fam"/>
</dbReference>
<dbReference type="PANTHER" id="PTHR11061:SF45">
    <property type="match status" value="1"/>
</dbReference>
<dbReference type="PROSITE" id="PS50926">
    <property type="entry name" value="TRAM"/>
    <property type="match status" value="1"/>
</dbReference>
<evidence type="ECO:0000256" key="5">
    <source>
        <dbReference type="PROSITE-ProRule" id="PRU10015"/>
    </source>
</evidence>
<dbReference type="InterPro" id="IPR012340">
    <property type="entry name" value="NA-bd_OB-fold"/>
</dbReference>
<comment type="similarity">
    <text evidence="4">Belongs to the class I-like SAM-binding methyltransferase superfamily. RNA M5U methyltransferase family.</text>
</comment>